<dbReference type="InterPro" id="IPR010026">
    <property type="entry name" value="Phage_holin_LL-H"/>
</dbReference>
<evidence type="ECO:0008006" key="2">
    <source>
        <dbReference type="Google" id="ProtNLM"/>
    </source>
</evidence>
<protein>
    <recommendedName>
        <fullName evidence="2">Holin</fullName>
    </recommendedName>
</protein>
<organism evidence="1">
    <name type="scientific">uncultured virus</name>
    <dbReference type="NCBI Taxonomy" id="340016"/>
    <lineage>
        <taxon>Viruses</taxon>
        <taxon>environmental samples</taxon>
    </lineage>
</organism>
<evidence type="ECO:0000313" key="1">
    <source>
        <dbReference type="EMBL" id="ASF00755.1"/>
    </source>
</evidence>
<reference evidence="1" key="2">
    <citation type="journal article" date="2017" name="Nat. Commun.">
        <title>Single-virus genomics reveals hidden cosmopolitan and abundant viruses.</title>
        <authorList>
            <person name="Martinez-Hernandez F."/>
            <person name="Fornas O."/>
            <person name="Lluesma Gomez M."/>
            <person name="Bolduc B."/>
            <person name="de la Cruz Pena M.J."/>
            <person name="Martinez J.M."/>
            <person name="Anton J."/>
            <person name="Gasol J.M."/>
            <person name="Rosselli R."/>
            <person name="Rodriguez-Valera F."/>
            <person name="Sullivan M.B."/>
            <person name="Acinas S.G."/>
            <person name="Martinez-Garcia M."/>
        </authorList>
    </citation>
    <scope>NUCLEOTIDE SEQUENCE</scope>
</reference>
<name>A0A218MNA0_9VIRU</name>
<dbReference type="Pfam" id="PF09682">
    <property type="entry name" value="Phage_holin_6_1"/>
    <property type="match status" value="1"/>
</dbReference>
<dbReference type="EMBL" id="KY052855">
    <property type="protein sequence ID" value="ASF00755.1"/>
    <property type="molecule type" value="Genomic_DNA"/>
</dbReference>
<reference evidence="1" key="1">
    <citation type="submission" date="2016-10" db="EMBL/GenBank/DDBJ databases">
        <authorList>
            <person name="Varghese N."/>
        </authorList>
    </citation>
    <scope>NUCLEOTIDE SEQUENCE</scope>
</reference>
<accession>A0A218MNA0</accession>
<sequence>MTLQEIIIATLGLVLTTIFTKVGQGFWNYLKAHTTAENFETAKKVVATTVRYVEQVYTDIHGEKKFNAALNSATNALHQRGIEVTQEQLKHLIEDAVHTMNAETKEIVGE</sequence>
<proteinExistence type="predicted"/>